<dbReference type="VEuPathDB" id="FungiDB:P168DRAFT_291449"/>
<dbReference type="Gene3D" id="3.40.50.1580">
    <property type="entry name" value="Nucleoside phosphorylase domain"/>
    <property type="match status" value="1"/>
</dbReference>
<keyword evidence="2" id="KW-1185">Reference proteome</keyword>
<dbReference type="AlphaFoldDB" id="A0A2I1D0C0"/>
<organism evidence="1 2">
    <name type="scientific">Aspergillus campestris (strain IBT 28561)</name>
    <dbReference type="NCBI Taxonomy" id="1392248"/>
    <lineage>
        <taxon>Eukaryota</taxon>
        <taxon>Fungi</taxon>
        <taxon>Dikarya</taxon>
        <taxon>Ascomycota</taxon>
        <taxon>Pezizomycotina</taxon>
        <taxon>Eurotiomycetes</taxon>
        <taxon>Eurotiomycetidae</taxon>
        <taxon>Eurotiales</taxon>
        <taxon>Aspergillaceae</taxon>
        <taxon>Aspergillus</taxon>
        <taxon>Aspergillus subgen. Circumdati</taxon>
    </lineage>
</organism>
<dbReference type="OrthoDB" id="1577640at2759"/>
<reference evidence="1" key="1">
    <citation type="submission" date="2016-12" db="EMBL/GenBank/DDBJ databases">
        <title>The genomes of Aspergillus section Nigri reveals drivers in fungal speciation.</title>
        <authorList>
            <consortium name="DOE Joint Genome Institute"/>
            <person name="Vesth T.C."/>
            <person name="Nybo J."/>
            <person name="Theobald S."/>
            <person name="Brandl J."/>
            <person name="Frisvad J.C."/>
            <person name="Nielsen K.F."/>
            <person name="Lyhne E.K."/>
            <person name="Kogle M.E."/>
            <person name="Kuo A."/>
            <person name="Riley R."/>
            <person name="Clum A."/>
            <person name="Nolan M."/>
            <person name="Lipzen A."/>
            <person name="Salamov A."/>
            <person name="Henrissat B."/>
            <person name="Wiebenga A."/>
            <person name="De vries R.P."/>
            <person name="Grigoriev I.V."/>
            <person name="Mortensen U.H."/>
            <person name="Andersen M.R."/>
            <person name="Baker S.E."/>
        </authorList>
    </citation>
    <scope>NUCLEOTIDE SEQUENCE</scope>
    <source>
        <strain evidence="1">IBT 28561</strain>
    </source>
</reference>
<dbReference type="PANTHER" id="PTHR46082">
    <property type="entry name" value="ATP/GTP-BINDING PROTEIN-RELATED"/>
    <property type="match status" value="1"/>
</dbReference>
<dbReference type="SUPFAM" id="SSF53167">
    <property type="entry name" value="Purine and uridine phosphorylases"/>
    <property type="match status" value="1"/>
</dbReference>
<dbReference type="PANTHER" id="PTHR46082:SF6">
    <property type="entry name" value="AAA+ ATPASE DOMAIN-CONTAINING PROTEIN-RELATED"/>
    <property type="match status" value="1"/>
</dbReference>
<dbReference type="GO" id="GO:0009116">
    <property type="term" value="P:nucleoside metabolic process"/>
    <property type="evidence" value="ECO:0007669"/>
    <property type="project" value="InterPro"/>
</dbReference>
<sequence length="232" mass="25792">MGQRRQRKLRDALLQNITDICDKEGFADRTRPMLENDRPYRANYGHMHRVLKDCSVCAHVAEGGPVVCERALTMSCEQLGCDEDQTMSRERKANDTPAIHFGGFSSSDQVMKSAQDRDRIAKQEDILGFEMESAGVWDNFPTVVIKGVCDYADSHKNKKWRQYASVTAAAGAKAFLQQWMMTNQNNTRATGGAGFETAAGNGIGQQRALLENNGNVGIQGLYQAFHGHVTMR</sequence>
<evidence type="ECO:0008006" key="3">
    <source>
        <dbReference type="Google" id="ProtNLM"/>
    </source>
</evidence>
<dbReference type="InterPro" id="IPR035994">
    <property type="entry name" value="Nucleoside_phosphorylase_sf"/>
</dbReference>
<dbReference type="GO" id="GO:0003824">
    <property type="term" value="F:catalytic activity"/>
    <property type="evidence" value="ECO:0007669"/>
    <property type="project" value="InterPro"/>
</dbReference>
<protein>
    <recommendedName>
        <fullName evidence="3">Purine and uridine phosphorylase</fullName>
    </recommendedName>
</protein>
<evidence type="ECO:0000313" key="1">
    <source>
        <dbReference type="EMBL" id="PKY03316.1"/>
    </source>
</evidence>
<gene>
    <name evidence="1" type="ORF">P168DRAFT_291449</name>
</gene>
<comment type="caution">
    <text evidence="1">The sequence shown here is derived from an EMBL/GenBank/DDBJ whole genome shotgun (WGS) entry which is preliminary data.</text>
</comment>
<dbReference type="EMBL" id="MSFM01000008">
    <property type="protein sequence ID" value="PKY03316.1"/>
    <property type="molecule type" value="Genomic_DNA"/>
</dbReference>
<dbReference type="InterPro" id="IPR053137">
    <property type="entry name" value="NLR-like"/>
</dbReference>
<proteinExistence type="predicted"/>
<dbReference type="RefSeq" id="XP_024691910.1">
    <property type="nucleotide sequence ID" value="XM_024837411.1"/>
</dbReference>
<evidence type="ECO:0000313" key="2">
    <source>
        <dbReference type="Proteomes" id="UP000234254"/>
    </source>
</evidence>
<dbReference type="Proteomes" id="UP000234254">
    <property type="component" value="Unassembled WGS sequence"/>
</dbReference>
<name>A0A2I1D0C0_ASPC2</name>
<dbReference type="GeneID" id="36544935"/>
<accession>A0A2I1D0C0</accession>